<dbReference type="InterPro" id="IPR030395">
    <property type="entry name" value="GP_PDE_dom"/>
</dbReference>
<dbReference type="GeneID" id="98567795"/>
<dbReference type="Pfam" id="PF03009">
    <property type="entry name" value="GDPD"/>
    <property type="match status" value="1"/>
</dbReference>
<dbReference type="EMBL" id="NGJU01000006">
    <property type="protein sequence ID" value="RST96665.1"/>
    <property type="molecule type" value="Genomic_DNA"/>
</dbReference>
<protein>
    <recommendedName>
        <fullName evidence="2">GP-PDE domain-containing protein</fullName>
    </recommendedName>
</protein>
<evidence type="ECO:0000313" key="4">
    <source>
        <dbReference type="Proteomes" id="UP000287239"/>
    </source>
</evidence>
<evidence type="ECO:0000313" key="3">
    <source>
        <dbReference type="EMBL" id="RST96665.1"/>
    </source>
</evidence>
<comment type="caution">
    <text evidence="3">The sequence shown here is derived from an EMBL/GenBank/DDBJ whole genome shotgun (WGS) entry which is preliminary data.</text>
</comment>
<gene>
    <name evidence="3" type="ORF">CBF35_05380</name>
</gene>
<dbReference type="GO" id="GO:0006629">
    <property type="term" value="P:lipid metabolic process"/>
    <property type="evidence" value="ECO:0007669"/>
    <property type="project" value="InterPro"/>
</dbReference>
<accession>A0A429ZSL4</accession>
<feature type="coiled-coil region" evidence="1">
    <location>
        <begin position="134"/>
        <end position="161"/>
    </location>
</feature>
<name>A0A429ZSL4_9ENTE</name>
<evidence type="ECO:0000259" key="2">
    <source>
        <dbReference type="PROSITE" id="PS51704"/>
    </source>
</evidence>
<dbReference type="RefSeq" id="WP_126778943.1">
    <property type="nucleotide sequence ID" value="NZ_NGJU01000006.1"/>
</dbReference>
<dbReference type="GO" id="GO:0008081">
    <property type="term" value="F:phosphoric diester hydrolase activity"/>
    <property type="evidence" value="ECO:0007669"/>
    <property type="project" value="InterPro"/>
</dbReference>
<dbReference type="PROSITE" id="PS51704">
    <property type="entry name" value="GP_PDE"/>
    <property type="match status" value="1"/>
</dbReference>
<sequence length="704" mass="79480">MKKESTQKLILNPSIDKMKDSQLVVWSHDNESYKINFEFSKMDCPLILSDSKPRILLLFKPNNEKYIYPLVIDSEFQGKASFTFPEDILGFSGEVHAHVYLDFTDHSHDFGHFKFMMEKSEIDNKLTGLSQIYVHEFTQAVAEIKKIADEYEDKYKTAIENSTKEFNDLMNSWEEIGNTNELATKVEVALVKDTIGDLNYVGTNLWAPEFYKDNVGFYNISGILDTNVKDYIYTDYIAVNQIKKIWINVINPMTSGSIYILEYDKSKNFIARRSQSTTTIGEYFRAIGETTAFIKLDAPNKFGGKIKVELGNKATDYSISPLDTPTTAQLNAIKKEVEYSNRLIKKDVFPHFVMHRGYNLGTNIYPENSLQSFEASNKNYGCETDIRATKDGKFVCMHDATINRTTTGTGAVSELTLAQIRSFKLKTPLMLNSVYASQLVPTFEEFLAVMQKNGTVPFIEIKALGSAANYDAFCQVISSAGADNYGYVISFDYSALQEVRLRLPEMRLQFLSGTLDDSVINQILELGRCDADISVNGLTQEKVKKAHSNGIAVNAYTINSLDSIQKATAYGVDFITSDISQANDRMWEASPENTTNVNDSFRIGSHQYYVRLKEESKGWVLIDAKIDASNITNKTKGQVFLSNLPEWATPKMAHVWCDGFLRGVGSSQNYPTTMDILTTGELTVGFDWDKSTSWVSINHRYYVG</sequence>
<feature type="domain" description="GP-PDE" evidence="2">
    <location>
        <begin position="353"/>
        <end position="587"/>
    </location>
</feature>
<dbReference type="Proteomes" id="UP000287239">
    <property type="component" value="Unassembled WGS sequence"/>
</dbReference>
<dbReference type="InterPro" id="IPR018913">
    <property type="entry name" value="BppU_N"/>
</dbReference>
<dbReference type="PANTHER" id="PTHR46211">
    <property type="entry name" value="GLYCEROPHOSPHORYL DIESTER PHOSPHODIESTERASE"/>
    <property type="match status" value="1"/>
</dbReference>
<dbReference type="InterPro" id="IPR017946">
    <property type="entry name" value="PLC-like_Pdiesterase_TIM-brl"/>
</dbReference>
<dbReference type="SUPFAM" id="SSF51695">
    <property type="entry name" value="PLC-like phosphodiesterases"/>
    <property type="match status" value="1"/>
</dbReference>
<dbReference type="AlphaFoldDB" id="A0A429ZSL4"/>
<dbReference type="OrthoDB" id="384721at2"/>
<dbReference type="Pfam" id="PF10651">
    <property type="entry name" value="BppU_N"/>
    <property type="match status" value="1"/>
</dbReference>
<dbReference type="Gene3D" id="3.20.20.190">
    <property type="entry name" value="Phosphatidylinositol (PI) phosphodiesterase"/>
    <property type="match status" value="1"/>
</dbReference>
<reference evidence="3 4" key="1">
    <citation type="submission" date="2017-05" db="EMBL/GenBank/DDBJ databases">
        <title>Vagococcus spp. assemblies.</title>
        <authorList>
            <person name="Gulvik C.A."/>
        </authorList>
    </citation>
    <scope>NUCLEOTIDE SEQUENCE [LARGE SCALE GENOMIC DNA]</scope>
    <source>
        <strain evidence="3 4">NCFB 2777</strain>
    </source>
</reference>
<keyword evidence="1" id="KW-0175">Coiled coil</keyword>
<organism evidence="3 4">
    <name type="scientific">Vagococcus salmoninarum</name>
    <dbReference type="NCBI Taxonomy" id="2739"/>
    <lineage>
        <taxon>Bacteria</taxon>
        <taxon>Bacillati</taxon>
        <taxon>Bacillota</taxon>
        <taxon>Bacilli</taxon>
        <taxon>Lactobacillales</taxon>
        <taxon>Enterococcaceae</taxon>
        <taxon>Vagococcus</taxon>
    </lineage>
</organism>
<dbReference type="PANTHER" id="PTHR46211:SF1">
    <property type="entry name" value="GLYCEROPHOSPHODIESTER PHOSPHODIESTERASE, CYTOPLASMIC"/>
    <property type="match status" value="1"/>
</dbReference>
<keyword evidence="4" id="KW-1185">Reference proteome</keyword>
<evidence type="ECO:0000256" key="1">
    <source>
        <dbReference type="SAM" id="Coils"/>
    </source>
</evidence>
<proteinExistence type="predicted"/>